<dbReference type="Pfam" id="PF04828">
    <property type="entry name" value="GFA"/>
    <property type="match status" value="1"/>
</dbReference>
<dbReference type="GeneID" id="89925217"/>
<evidence type="ECO:0000256" key="2">
    <source>
        <dbReference type="ARBA" id="ARBA00022723"/>
    </source>
</evidence>
<evidence type="ECO:0000313" key="7">
    <source>
        <dbReference type="Proteomes" id="UP001337655"/>
    </source>
</evidence>
<keyword evidence="2" id="KW-0479">Metal-binding</keyword>
<evidence type="ECO:0000256" key="1">
    <source>
        <dbReference type="ARBA" id="ARBA00005495"/>
    </source>
</evidence>
<comment type="similarity">
    <text evidence="1">Belongs to the Gfa family.</text>
</comment>
<name>A0AAV9PF32_9PEZI</name>
<gene>
    <name evidence="6" type="ORF">LTR77_003871</name>
</gene>
<dbReference type="GO" id="GO:0016846">
    <property type="term" value="F:carbon-sulfur lyase activity"/>
    <property type="evidence" value="ECO:0007669"/>
    <property type="project" value="InterPro"/>
</dbReference>
<dbReference type="InterPro" id="IPR006913">
    <property type="entry name" value="CENP-V/GFA"/>
</dbReference>
<dbReference type="Gene3D" id="3.90.1590.10">
    <property type="entry name" value="glutathione-dependent formaldehyde- activating enzyme (gfa)"/>
    <property type="match status" value="1"/>
</dbReference>
<sequence>MPKEPTGDPKSHPTSEFANGITGSCLCGSITVTINDNELFSKQRGHLCHCANCRKVAGSYVSSNLLIEVGKVEIKDKNGTKKTYEDRETLSGNPVYRSFCSEDGNPICSETSNYPGKIIMKLGMFPRIPQPEVEGFGLHKHPWEGGHDGVQVYEMKWAGPDKKPMA</sequence>
<keyword evidence="7" id="KW-1185">Reference proteome</keyword>
<reference evidence="6 7" key="1">
    <citation type="submission" date="2023-08" db="EMBL/GenBank/DDBJ databases">
        <title>Black Yeasts Isolated from many extreme environments.</title>
        <authorList>
            <person name="Coleine C."/>
            <person name="Stajich J.E."/>
            <person name="Selbmann L."/>
        </authorList>
    </citation>
    <scope>NUCLEOTIDE SEQUENCE [LARGE SCALE GENOMIC DNA]</scope>
    <source>
        <strain evidence="6 7">CCFEE 5935</strain>
    </source>
</reference>
<dbReference type="RefSeq" id="XP_064661077.1">
    <property type="nucleotide sequence ID" value="XM_064801126.1"/>
</dbReference>
<keyword evidence="4" id="KW-0456">Lyase</keyword>
<dbReference type="PANTHER" id="PTHR33337:SF43">
    <property type="entry name" value="CENP-V_GFA DOMAIN-CONTAINING PROTEIN"/>
    <property type="match status" value="1"/>
</dbReference>
<accession>A0AAV9PF32</accession>
<evidence type="ECO:0000259" key="5">
    <source>
        <dbReference type="PROSITE" id="PS51891"/>
    </source>
</evidence>
<evidence type="ECO:0000256" key="4">
    <source>
        <dbReference type="ARBA" id="ARBA00023239"/>
    </source>
</evidence>
<protein>
    <recommendedName>
        <fullName evidence="5">CENP-V/GFA domain-containing protein</fullName>
    </recommendedName>
</protein>
<dbReference type="AlphaFoldDB" id="A0AAV9PF32"/>
<keyword evidence="3" id="KW-0862">Zinc</keyword>
<feature type="domain" description="CENP-V/GFA" evidence="5">
    <location>
        <begin position="21"/>
        <end position="144"/>
    </location>
</feature>
<evidence type="ECO:0000313" key="6">
    <source>
        <dbReference type="EMBL" id="KAK5172233.1"/>
    </source>
</evidence>
<comment type="caution">
    <text evidence="6">The sequence shown here is derived from an EMBL/GenBank/DDBJ whole genome shotgun (WGS) entry which is preliminary data.</text>
</comment>
<dbReference type="GO" id="GO:0046872">
    <property type="term" value="F:metal ion binding"/>
    <property type="evidence" value="ECO:0007669"/>
    <property type="project" value="UniProtKB-KW"/>
</dbReference>
<dbReference type="PROSITE" id="PS51891">
    <property type="entry name" value="CENP_V_GFA"/>
    <property type="match status" value="1"/>
</dbReference>
<organism evidence="6 7">
    <name type="scientific">Saxophila tyrrhenica</name>
    <dbReference type="NCBI Taxonomy" id="1690608"/>
    <lineage>
        <taxon>Eukaryota</taxon>
        <taxon>Fungi</taxon>
        <taxon>Dikarya</taxon>
        <taxon>Ascomycota</taxon>
        <taxon>Pezizomycotina</taxon>
        <taxon>Dothideomycetes</taxon>
        <taxon>Dothideomycetidae</taxon>
        <taxon>Mycosphaerellales</taxon>
        <taxon>Extremaceae</taxon>
        <taxon>Saxophila</taxon>
    </lineage>
</organism>
<evidence type="ECO:0000256" key="3">
    <source>
        <dbReference type="ARBA" id="ARBA00022833"/>
    </source>
</evidence>
<dbReference type="SUPFAM" id="SSF51316">
    <property type="entry name" value="Mss4-like"/>
    <property type="match status" value="1"/>
</dbReference>
<dbReference type="EMBL" id="JAVRRT010000005">
    <property type="protein sequence ID" value="KAK5172233.1"/>
    <property type="molecule type" value="Genomic_DNA"/>
</dbReference>
<proteinExistence type="inferred from homology"/>
<dbReference type="PANTHER" id="PTHR33337">
    <property type="entry name" value="GFA DOMAIN-CONTAINING PROTEIN"/>
    <property type="match status" value="1"/>
</dbReference>
<dbReference type="InterPro" id="IPR011057">
    <property type="entry name" value="Mss4-like_sf"/>
</dbReference>
<dbReference type="Proteomes" id="UP001337655">
    <property type="component" value="Unassembled WGS sequence"/>
</dbReference>